<protein>
    <submittedName>
        <fullName evidence="4">MCE family protein</fullName>
    </submittedName>
</protein>
<accession>A0A4S8N0V9</accession>
<dbReference type="PANTHER" id="PTHR33371:SF16">
    <property type="entry name" value="MCE-FAMILY PROTEIN MCE3F"/>
    <property type="match status" value="1"/>
</dbReference>
<dbReference type="InterPro" id="IPR052336">
    <property type="entry name" value="MlaD_Phospholipid_Transporter"/>
</dbReference>
<comment type="caution">
    <text evidence="4">The sequence shown here is derived from an EMBL/GenBank/DDBJ whole genome shotgun (WGS) entry which is preliminary data.</text>
</comment>
<dbReference type="InterPro" id="IPR003399">
    <property type="entry name" value="Mce/MlaD"/>
</dbReference>
<evidence type="ECO:0000259" key="3">
    <source>
        <dbReference type="Pfam" id="PF11887"/>
    </source>
</evidence>
<feature type="compositionally biased region" description="Low complexity" evidence="1">
    <location>
        <begin position="374"/>
        <end position="387"/>
    </location>
</feature>
<dbReference type="InterPro" id="IPR024516">
    <property type="entry name" value="Mce_C"/>
</dbReference>
<dbReference type="Pfam" id="PF11887">
    <property type="entry name" value="Mce4_CUP1"/>
    <property type="match status" value="1"/>
</dbReference>
<evidence type="ECO:0000259" key="2">
    <source>
        <dbReference type="Pfam" id="PF02470"/>
    </source>
</evidence>
<dbReference type="GO" id="GO:0005576">
    <property type="term" value="C:extracellular region"/>
    <property type="evidence" value="ECO:0007669"/>
    <property type="project" value="TreeGrafter"/>
</dbReference>
<reference evidence="4 5" key="1">
    <citation type="journal article" date="2009" name="Int. J. Syst. Evol. Microbiol.">
        <title>Nocardioides caeni sp. nov., isolated from wastewater.</title>
        <authorList>
            <person name="Yoon J.H."/>
            <person name="Kang S.J."/>
            <person name="Park S."/>
            <person name="Kim W."/>
            <person name="Oh T.K."/>
        </authorList>
    </citation>
    <scope>NUCLEOTIDE SEQUENCE [LARGE SCALE GENOMIC DNA]</scope>
    <source>
        <strain evidence="4 5">DSM 23134</strain>
    </source>
</reference>
<keyword evidence="5" id="KW-1185">Reference proteome</keyword>
<dbReference type="PANTHER" id="PTHR33371">
    <property type="entry name" value="INTERMEMBRANE PHOSPHOLIPID TRANSPORT SYSTEM BINDING PROTEIN MLAD-RELATED"/>
    <property type="match status" value="1"/>
</dbReference>
<gene>
    <name evidence="4" type="ORF">E9934_17000</name>
</gene>
<feature type="region of interest" description="Disordered" evidence="1">
    <location>
        <begin position="363"/>
        <end position="389"/>
    </location>
</feature>
<dbReference type="Proteomes" id="UP000307087">
    <property type="component" value="Unassembled WGS sequence"/>
</dbReference>
<evidence type="ECO:0000256" key="1">
    <source>
        <dbReference type="SAM" id="MobiDB-lite"/>
    </source>
</evidence>
<organism evidence="4 5">
    <name type="scientific">Nocardioides caeni</name>
    <dbReference type="NCBI Taxonomy" id="574700"/>
    <lineage>
        <taxon>Bacteria</taxon>
        <taxon>Bacillati</taxon>
        <taxon>Actinomycetota</taxon>
        <taxon>Actinomycetes</taxon>
        <taxon>Propionibacteriales</taxon>
        <taxon>Nocardioidaceae</taxon>
        <taxon>Nocardioides</taxon>
    </lineage>
</organism>
<dbReference type="Pfam" id="PF02470">
    <property type="entry name" value="MlaD"/>
    <property type="match status" value="1"/>
</dbReference>
<name>A0A4S8N0V9_9ACTN</name>
<dbReference type="RefSeq" id="WP_136564099.1">
    <property type="nucleotide sequence ID" value="NZ_STGW01000016.1"/>
</dbReference>
<feature type="domain" description="Mce/MlaD" evidence="2">
    <location>
        <begin position="39"/>
        <end position="115"/>
    </location>
</feature>
<proteinExistence type="predicted"/>
<feature type="domain" description="Mammalian cell entry C-terminal" evidence="3">
    <location>
        <begin position="123"/>
        <end position="310"/>
    </location>
</feature>
<evidence type="ECO:0000313" key="4">
    <source>
        <dbReference type="EMBL" id="THV09132.1"/>
    </source>
</evidence>
<sequence length="421" mass="43777">MISRRTKIHTVVFVALASSGVCYVGAKYAGLEGLVRDTSYTVSMELADSGGIFTNAEVTYQGVTVGRVGELRPTDEGVTVDLVIDNDAEEIPADGLRADVKNLSIIGEPYVDLTAPTGADGPALAEGSVIEASQTTTPVAPAVLLSGLNGLLDSVPQDSLSMVLDELDTAFSGTGPDLARLLDNTSVLVESANDVLPETIRLIRDGATVLRTQNDSSNSIRSFSKDLRALAGELESSDPDLRRVISAGPTLAEQALALLEESGPGLGQLVADLLTTGRLAEPRNAALRQLLIAYPMLARATYSAVPGDGTVHFGLVLNAFDPLPCTRGYETTVRRPGTDTTDVPVNPAATCAEPRGSAIAVRGSQNAPRAGVPSAAEATAGGASASAQPRISPELLTELQRLMSQAAPLLVTDPVQILEAR</sequence>
<dbReference type="OrthoDB" id="4741753at2"/>
<dbReference type="InterPro" id="IPR005693">
    <property type="entry name" value="Mce"/>
</dbReference>
<dbReference type="EMBL" id="STGW01000016">
    <property type="protein sequence ID" value="THV09132.1"/>
    <property type="molecule type" value="Genomic_DNA"/>
</dbReference>
<evidence type="ECO:0000313" key="5">
    <source>
        <dbReference type="Proteomes" id="UP000307087"/>
    </source>
</evidence>
<dbReference type="AlphaFoldDB" id="A0A4S8N0V9"/>
<dbReference type="NCBIfam" id="TIGR00996">
    <property type="entry name" value="Mtu_fam_mce"/>
    <property type="match status" value="1"/>
</dbReference>